<sequence length="48" mass="4866">MFSTNTTSSSAVSSSLSYSAALQQPPLPSTSLIKVIPTSVPLVNPDGS</sequence>
<keyword evidence="2" id="KW-1185">Reference proteome</keyword>
<comment type="caution">
    <text evidence="1">The sequence shown here is derived from an EMBL/GenBank/DDBJ whole genome shotgun (WGS) entry which is preliminary data.</text>
</comment>
<evidence type="ECO:0000313" key="2">
    <source>
        <dbReference type="Proteomes" id="UP000789572"/>
    </source>
</evidence>
<feature type="non-terminal residue" evidence="1">
    <location>
        <position position="48"/>
    </location>
</feature>
<name>A0A9N8WHN1_9GLOM</name>
<accession>A0A9N8WHN1</accession>
<organism evidence="1 2">
    <name type="scientific">Paraglomus occultum</name>
    <dbReference type="NCBI Taxonomy" id="144539"/>
    <lineage>
        <taxon>Eukaryota</taxon>
        <taxon>Fungi</taxon>
        <taxon>Fungi incertae sedis</taxon>
        <taxon>Mucoromycota</taxon>
        <taxon>Glomeromycotina</taxon>
        <taxon>Glomeromycetes</taxon>
        <taxon>Paraglomerales</taxon>
        <taxon>Paraglomeraceae</taxon>
        <taxon>Paraglomus</taxon>
    </lineage>
</organism>
<dbReference type="Proteomes" id="UP000789572">
    <property type="component" value="Unassembled WGS sequence"/>
</dbReference>
<proteinExistence type="predicted"/>
<reference evidence="1" key="1">
    <citation type="submission" date="2021-06" db="EMBL/GenBank/DDBJ databases">
        <authorList>
            <person name="Kallberg Y."/>
            <person name="Tangrot J."/>
            <person name="Rosling A."/>
        </authorList>
    </citation>
    <scope>NUCLEOTIDE SEQUENCE</scope>
    <source>
        <strain evidence="1">IA702</strain>
    </source>
</reference>
<dbReference type="EMBL" id="CAJVPJ010000134">
    <property type="protein sequence ID" value="CAG8483741.1"/>
    <property type="molecule type" value="Genomic_DNA"/>
</dbReference>
<protein>
    <submittedName>
        <fullName evidence="1">6101_t:CDS:1</fullName>
    </submittedName>
</protein>
<evidence type="ECO:0000313" key="1">
    <source>
        <dbReference type="EMBL" id="CAG8483741.1"/>
    </source>
</evidence>
<dbReference type="AlphaFoldDB" id="A0A9N8WHN1"/>
<gene>
    <name evidence="1" type="ORF">POCULU_LOCUS1691</name>
</gene>